<organism evidence="14">
    <name type="scientific">Brachypodium distachyon</name>
    <name type="common">Purple false brome</name>
    <name type="synonym">Trachynia distachya</name>
    <dbReference type="NCBI Taxonomy" id="15368"/>
    <lineage>
        <taxon>Eukaryota</taxon>
        <taxon>Viridiplantae</taxon>
        <taxon>Streptophyta</taxon>
        <taxon>Embryophyta</taxon>
        <taxon>Tracheophyta</taxon>
        <taxon>Spermatophyta</taxon>
        <taxon>Magnoliopsida</taxon>
        <taxon>Liliopsida</taxon>
        <taxon>Poales</taxon>
        <taxon>Poaceae</taxon>
        <taxon>BOP clade</taxon>
        <taxon>Pooideae</taxon>
        <taxon>Stipodae</taxon>
        <taxon>Brachypodieae</taxon>
        <taxon>Brachypodium</taxon>
    </lineage>
</organism>
<feature type="transmembrane region" description="Helical" evidence="12">
    <location>
        <begin position="225"/>
        <end position="247"/>
    </location>
</feature>
<dbReference type="Pfam" id="PF00474">
    <property type="entry name" value="SSF"/>
    <property type="match status" value="1"/>
</dbReference>
<protein>
    <recommendedName>
        <fullName evidence="8">Urea-proton symporter DUR3</fullName>
    </recommendedName>
    <alternativeName>
        <fullName evidence="9">High-affinity urea active transporter DUR3</fullName>
    </alternativeName>
</protein>
<sequence length="737" mass="77608">MSGGGVVCPPPELSFGGEYYSVVNGVCSRAESFFGGKPVLGQAVGYAVVLGFGAFFALFTSFLVWLEKRYVGGSRQRTSEWFNTAGRSVKTGLIASVIVSQWTWAATILQSSNVAWQYGVSGPFWYASGATVQVLLFGVMAIEIKRKAPNAHTVCEIVRARWGNPAHLVFLGFCLATNAIVTAMLLLGGSAVVNALTGVDVYAASFLIPLGVVAYTLAGGLKATFLASYVHSVVVHAVLLVFVFLVYTSSSRLGSPKVVYERLMAVASVARDCSGELSRSGQACGPVRGNLKGSYLTMLSSGGLVFGVINIVGNFGTVFVDNGYWMSAIAARPSSTHKGYLLGGLVWFAVPFSLATSLGLGALALDLPITASEAARGLVPPATATALMGKPGSVLLLTMLFMAVTSAGSAELVAVSSLCTYDVYRTYVNPGASGKQILLVSRAVILAFGGSMGALAAVLNLAGVSLGWMYLAMGVLVGSAVIPIALLLLWSKANASGAVMGAVGGCALGVAVWLTVARVQYGRVDLDSTGRNAPMLAGNLVSILVGGAVHAVCSLVSPQRYDWESCRQITTVETTPIGEDEEEDEGLKEERLVRAKRWIVKWGLVFTGVIVVAWPALSVPAGRFSEGYFTLWAAIAIAWGAVGSAVIILLPLVESWGTISKVFAGMLTNDAVYERLDDVSLRLTAIMGAMPEAEKHYRSLLQRQHVEMEMTQPAAAGTHPIPANEDGDDEADRHLQN</sequence>
<comment type="similarity">
    <text evidence="2 10">Belongs to the sodium:solute symporter (SSF) (TC 2.A.21) family.</text>
</comment>
<dbReference type="InterPro" id="IPR031155">
    <property type="entry name" value="DUR"/>
</dbReference>
<dbReference type="CDD" id="cd11476">
    <property type="entry name" value="SLC5sbd_DUR3"/>
    <property type="match status" value="1"/>
</dbReference>
<evidence type="ECO:0000256" key="6">
    <source>
        <dbReference type="ARBA" id="ARBA00023136"/>
    </source>
</evidence>
<evidence type="ECO:0000256" key="5">
    <source>
        <dbReference type="ARBA" id="ARBA00022989"/>
    </source>
</evidence>
<feature type="transmembrane region" description="Helical" evidence="12">
    <location>
        <begin position="598"/>
        <end position="617"/>
    </location>
</feature>
<dbReference type="Gene3D" id="1.20.1730.10">
    <property type="entry name" value="Sodium/glucose cotransporter"/>
    <property type="match status" value="1"/>
</dbReference>
<feature type="transmembrane region" description="Helical" evidence="12">
    <location>
        <begin position="295"/>
        <end position="320"/>
    </location>
</feature>
<evidence type="ECO:0000313" key="14">
    <source>
        <dbReference type="EnsemblPlants" id="KQJ96223"/>
    </source>
</evidence>
<comment type="subcellular location">
    <subcellularLocation>
        <location evidence="1">Membrane</location>
        <topology evidence="1">Multi-pass membrane protein</topology>
    </subcellularLocation>
</comment>
<gene>
    <name evidence="14" type="primary">LOC100823993</name>
    <name evidence="13" type="ORF">BRADI_3g21640v3</name>
</gene>
<feature type="transmembrane region" description="Helical" evidence="12">
    <location>
        <begin position="629"/>
        <end position="653"/>
    </location>
</feature>
<evidence type="ECO:0000256" key="4">
    <source>
        <dbReference type="ARBA" id="ARBA00022692"/>
    </source>
</evidence>
<dbReference type="InterPro" id="IPR038377">
    <property type="entry name" value="Na/Glc_symporter_sf"/>
</dbReference>
<evidence type="ECO:0000256" key="9">
    <source>
        <dbReference type="ARBA" id="ARBA00079542"/>
    </source>
</evidence>
<dbReference type="HOGENOM" id="CLU_010778_2_1_1"/>
<proteinExistence type="inferred from homology"/>
<evidence type="ECO:0000256" key="11">
    <source>
        <dbReference type="SAM" id="MobiDB-lite"/>
    </source>
</evidence>
<dbReference type="FunCoup" id="I1I356">
    <property type="interactions" value="315"/>
</dbReference>
<reference evidence="13" key="2">
    <citation type="submission" date="2017-06" db="EMBL/GenBank/DDBJ databases">
        <title>WGS assembly of Brachypodium distachyon.</title>
        <authorList>
            <consortium name="The International Brachypodium Initiative"/>
            <person name="Lucas S."/>
            <person name="Harmon-Smith M."/>
            <person name="Lail K."/>
            <person name="Tice H."/>
            <person name="Grimwood J."/>
            <person name="Bruce D."/>
            <person name="Barry K."/>
            <person name="Shu S."/>
            <person name="Lindquist E."/>
            <person name="Wang M."/>
            <person name="Pitluck S."/>
            <person name="Vogel J.P."/>
            <person name="Garvin D.F."/>
            <person name="Mockler T.C."/>
            <person name="Schmutz J."/>
            <person name="Rokhsar D."/>
            <person name="Bevan M.W."/>
        </authorList>
    </citation>
    <scope>NUCLEOTIDE SEQUENCE</scope>
    <source>
        <strain evidence="13">Bd21</strain>
    </source>
</reference>
<dbReference type="GO" id="GO:0015204">
    <property type="term" value="F:urea transmembrane transporter activity"/>
    <property type="evidence" value="ECO:0000318"/>
    <property type="project" value="GO_Central"/>
</dbReference>
<feature type="transmembrane region" description="Helical" evidence="12">
    <location>
        <begin position="201"/>
        <end position="218"/>
    </location>
</feature>
<dbReference type="RefSeq" id="XP_003571687.1">
    <property type="nucleotide sequence ID" value="XM_003571639.4"/>
</dbReference>
<feature type="transmembrane region" description="Helical" evidence="12">
    <location>
        <begin position="394"/>
        <end position="418"/>
    </location>
</feature>
<feature type="transmembrane region" description="Helical" evidence="12">
    <location>
        <begin position="536"/>
        <end position="557"/>
    </location>
</feature>
<evidence type="ECO:0000256" key="2">
    <source>
        <dbReference type="ARBA" id="ARBA00006434"/>
    </source>
</evidence>
<feature type="transmembrane region" description="Helical" evidence="12">
    <location>
        <begin position="468"/>
        <end position="490"/>
    </location>
</feature>
<name>I1I356_BRADI</name>
<dbReference type="InterPro" id="IPR001734">
    <property type="entry name" value="Na/solute_symporter"/>
</dbReference>
<dbReference type="OMA" id="LGANWLT"/>
<feature type="transmembrane region" description="Helical" evidence="12">
    <location>
        <begin position="168"/>
        <end position="189"/>
    </location>
</feature>
<evidence type="ECO:0000313" key="15">
    <source>
        <dbReference type="Proteomes" id="UP000008810"/>
    </source>
</evidence>
<dbReference type="FunFam" id="1.20.1730.10:FF:000006">
    <property type="entry name" value="Urea active transporter"/>
    <property type="match status" value="1"/>
</dbReference>
<reference evidence="13 14" key="1">
    <citation type="journal article" date="2010" name="Nature">
        <title>Genome sequencing and analysis of the model grass Brachypodium distachyon.</title>
        <authorList>
            <consortium name="International Brachypodium Initiative"/>
        </authorList>
    </citation>
    <scope>NUCLEOTIDE SEQUENCE [LARGE SCALE GENOMIC DNA]</scope>
    <source>
        <strain evidence="13 14">Bd21</strain>
    </source>
</reference>
<evidence type="ECO:0000256" key="10">
    <source>
        <dbReference type="RuleBase" id="RU362091"/>
    </source>
</evidence>
<dbReference type="EMBL" id="CM000882">
    <property type="protein sequence ID" value="KQJ96223.1"/>
    <property type="molecule type" value="Genomic_DNA"/>
</dbReference>
<dbReference type="STRING" id="15368.I1I356"/>
<feature type="transmembrane region" description="Helical" evidence="12">
    <location>
        <begin position="340"/>
        <end position="365"/>
    </location>
</feature>
<dbReference type="Proteomes" id="UP000008810">
    <property type="component" value="Chromosome 3"/>
</dbReference>
<feature type="transmembrane region" description="Helical" evidence="12">
    <location>
        <begin position="439"/>
        <end position="462"/>
    </location>
</feature>
<evidence type="ECO:0000256" key="12">
    <source>
        <dbReference type="SAM" id="Phobius"/>
    </source>
</evidence>
<dbReference type="NCBIfam" id="TIGR00813">
    <property type="entry name" value="sss"/>
    <property type="match status" value="1"/>
</dbReference>
<feature type="transmembrane region" description="Helical" evidence="12">
    <location>
        <begin position="87"/>
        <end position="104"/>
    </location>
</feature>
<keyword evidence="15" id="KW-1185">Reference proteome</keyword>
<dbReference type="KEGG" id="bdi:100823993"/>
<keyword evidence="4 12" id="KW-0812">Transmembrane</keyword>
<dbReference type="EnsemblPlants" id="KQJ96223">
    <property type="protein sequence ID" value="KQJ96223"/>
    <property type="gene ID" value="BRADI_3g21640v3"/>
</dbReference>
<reference evidence="14" key="3">
    <citation type="submission" date="2018-08" db="UniProtKB">
        <authorList>
            <consortium name="EnsemblPlants"/>
        </authorList>
    </citation>
    <scope>IDENTIFICATION</scope>
    <source>
        <strain evidence="14">cv. Bd21</strain>
    </source>
</reference>
<evidence type="ECO:0000256" key="8">
    <source>
        <dbReference type="ARBA" id="ARBA00072203"/>
    </source>
</evidence>
<dbReference type="AlphaFoldDB" id="I1I356"/>
<evidence type="ECO:0000256" key="3">
    <source>
        <dbReference type="ARBA" id="ARBA00022448"/>
    </source>
</evidence>
<dbReference type="GO" id="GO:0005886">
    <property type="term" value="C:plasma membrane"/>
    <property type="evidence" value="ECO:0000318"/>
    <property type="project" value="GO_Central"/>
</dbReference>
<feature type="transmembrane region" description="Helical" evidence="12">
    <location>
        <begin position="43"/>
        <end position="66"/>
    </location>
</feature>
<evidence type="ECO:0000256" key="7">
    <source>
        <dbReference type="ARBA" id="ARBA00059650"/>
    </source>
</evidence>
<feature type="region of interest" description="Disordered" evidence="11">
    <location>
        <begin position="712"/>
        <end position="737"/>
    </location>
</feature>
<dbReference type="Gramene" id="KQJ96223">
    <property type="protein sequence ID" value="KQJ96223"/>
    <property type="gene ID" value="BRADI_3g21640v3"/>
</dbReference>
<feature type="transmembrane region" description="Helical" evidence="12">
    <location>
        <begin position="124"/>
        <end position="142"/>
    </location>
</feature>
<dbReference type="PANTHER" id="PTHR46154">
    <property type="match status" value="1"/>
</dbReference>
<dbReference type="eggNOG" id="KOG2348">
    <property type="taxonomic scope" value="Eukaryota"/>
</dbReference>
<evidence type="ECO:0000256" key="1">
    <source>
        <dbReference type="ARBA" id="ARBA00004141"/>
    </source>
</evidence>
<keyword evidence="6 12" id="KW-0472">Membrane</keyword>
<dbReference type="OrthoDB" id="6132759at2759"/>
<evidence type="ECO:0000313" key="13">
    <source>
        <dbReference type="EMBL" id="KQJ96223.1"/>
    </source>
</evidence>
<dbReference type="PROSITE" id="PS50283">
    <property type="entry name" value="NA_SOLUT_SYMP_3"/>
    <property type="match status" value="1"/>
</dbReference>
<dbReference type="PANTHER" id="PTHR46154:SF4">
    <property type="entry name" value="UREA ACTIVE TRANSPORTER"/>
    <property type="match status" value="1"/>
</dbReference>
<accession>I1I356</accession>
<keyword evidence="3" id="KW-0813">Transport</keyword>
<feature type="transmembrane region" description="Helical" evidence="12">
    <location>
        <begin position="497"/>
        <end position="516"/>
    </location>
</feature>
<keyword evidence="5 12" id="KW-1133">Transmembrane helix</keyword>
<dbReference type="GO" id="GO:0071918">
    <property type="term" value="P:urea transmembrane transport"/>
    <property type="evidence" value="ECO:0000318"/>
    <property type="project" value="GO_Central"/>
</dbReference>
<comment type="function">
    <text evidence="7">High-affinity urea-proton symporter involved in the active transport of urea across the plasma membrane into root cells. May play an important role in urea uptake by plant cells at low external urea concentrations.</text>
</comment>
<dbReference type="GeneID" id="100823993"/>